<reference evidence="2" key="1">
    <citation type="journal article" date="2024" name="Proc. Natl. Acad. Sci. U.S.A.">
        <title>Extraordinary preservation of gene collinearity over three hundred million years revealed in homosporous lycophytes.</title>
        <authorList>
            <person name="Li C."/>
            <person name="Wickell D."/>
            <person name="Kuo L.Y."/>
            <person name="Chen X."/>
            <person name="Nie B."/>
            <person name="Liao X."/>
            <person name="Peng D."/>
            <person name="Ji J."/>
            <person name="Jenkins J."/>
            <person name="Williams M."/>
            <person name="Shu S."/>
            <person name="Plott C."/>
            <person name="Barry K."/>
            <person name="Rajasekar S."/>
            <person name="Grimwood J."/>
            <person name="Han X."/>
            <person name="Sun S."/>
            <person name="Hou Z."/>
            <person name="He W."/>
            <person name="Dai G."/>
            <person name="Sun C."/>
            <person name="Schmutz J."/>
            <person name="Leebens-Mack J.H."/>
            <person name="Li F.W."/>
            <person name="Wang L."/>
        </authorList>
    </citation>
    <scope>NUCLEOTIDE SEQUENCE [LARGE SCALE GENOMIC DNA]</scope>
    <source>
        <strain evidence="2">cv. PW_Plant_1</strain>
    </source>
</reference>
<evidence type="ECO:0000313" key="1">
    <source>
        <dbReference type="EMBL" id="KAJ7533853.1"/>
    </source>
</evidence>
<sequence>MDSCSTKRGNGKAPAVYKCNPRPPLTPVLAALSLERYSHLYGYLTANRSKQATEQSVHTGHGYLKYELEEILKLHGLSASGINKTEALQRISGLDLFNPYRCIESASKTRPVFARTEIEQDLVVLDWLDEPSQVQTIEASPDGVILNSKLVNENPTALKTSRITTTLLLPSSLLNEKQAFTKRYEPFSQASDCKEIINLNHQHGFQASPVVQNIEAVSLQEVSKSVTVPQPSSAARSKSLTSHNSLLKQRKSISVLHKYKALKAEINKNARQRNKNVSLETDALLLERRENV</sequence>
<dbReference type="Proteomes" id="UP001162992">
    <property type="component" value="Chromosome 13"/>
</dbReference>
<comment type="caution">
    <text evidence="1">The sequence shown here is derived from an EMBL/GenBank/DDBJ whole genome shotgun (WGS) entry which is preliminary data.</text>
</comment>
<keyword evidence="2" id="KW-1185">Reference proteome</keyword>
<gene>
    <name evidence="1" type="ORF">O6H91_13G067700</name>
</gene>
<accession>A0ACC2BVQ1</accession>
<name>A0ACC2BVQ1_DIPCM</name>
<dbReference type="EMBL" id="CM055104">
    <property type="protein sequence ID" value="KAJ7533853.1"/>
    <property type="molecule type" value="Genomic_DNA"/>
</dbReference>
<evidence type="ECO:0000313" key="2">
    <source>
        <dbReference type="Proteomes" id="UP001162992"/>
    </source>
</evidence>
<organism evidence="1 2">
    <name type="scientific">Diphasiastrum complanatum</name>
    <name type="common">Issler's clubmoss</name>
    <name type="synonym">Lycopodium complanatum</name>
    <dbReference type="NCBI Taxonomy" id="34168"/>
    <lineage>
        <taxon>Eukaryota</taxon>
        <taxon>Viridiplantae</taxon>
        <taxon>Streptophyta</taxon>
        <taxon>Embryophyta</taxon>
        <taxon>Tracheophyta</taxon>
        <taxon>Lycopodiopsida</taxon>
        <taxon>Lycopodiales</taxon>
        <taxon>Lycopodiaceae</taxon>
        <taxon>Lycopodioideae</taxon>
        <taxon>Diphasiastrum</taxon>
    </lineage>
</organism>
<proteinExistence type="predicted"/>
<protein>
    <submittedName>
        <fullName evidence="1">Uncharacterized protein</fullName>
    </submittedName>
</protein>